<reference evidence="7" key="1">
    <citation type="journal article" date="2019" name="Int. J. Syst. Evol. Microbiol.">
        <title>The Global Catalogue of Microorganisms (GCM) 10K type strain sequencing project: providing services to taxonomists for standard genome sequencing and annotation.</title>
        <authorList>
            <consortium name="The Broad Institute Genomics Platform"/>
            <consortium name="The Broad Institute Genome Sequencing Center for Infectious Disease"/>
            <person name="Wu L."/>
            <person name="Ma J."/>
        </authorList>
    </citation>
    <scope>NUCLEOTIDE SEQUENCE [LARGE SCALE GENOMIC DNA]</scope>
    <source>
        <strain evidence="7">CCUG 39402</strain>
    </source>
</reference>
<keyword evidence="4 6" id="KW-0560">Oxidoreductase</keyword>
<proteinExistence type="inferred from homology"/>
<evidence type="ECO:0000313" key="6">
    <source>
        <dbReference type="EMBL" id="MFC6282829.1"/>
    </source>
</evidence>
<comment type="similarity">
    <text evidence="1">Belongs to the nitronate monooxygenase family. NMO class I subfamily.</text>
</comment>
<keyword evidence="3" id="KW-0288">FMN</keyword>
<keyword evidence="7" id="KW-1185">Reference proteome</keyword>
<accession>A0ABW1TZ02</accession>
<protein>
    <submittedName>
        <fullName evidence="6">NAD(P)H-dependent flavin oxidoreductase</fullName>
        <ecNumber evidence="6">1.13.12.-</ecNumber>
    </submittedName>
</protein>
<dbReference type="GO" id="GO:0016491">
    <property type="term" value="F:oxidoreductase activity"/>
    <property type="evidence" value="ECO:0007669"/>
    <property type="project" value="UniProtKB-KW"/>
</dbReference>
<evidence type="ECO:0000256" key="5">
    <source>
        <dbReference type="ARBA" id="ARBA00023033"/>
    </source>
</evidence>
<keyword evidence="5" id="KW-0503">Monooxygenase</keyword>
<dbReference type="Pfam" id="PF03060">
    <property type="entry name" value="NMO"/>
    <property type="match status" value="1"/>
</dbReference>
<dbReference type="CDD" id="cd04730">
    <property type="entry name" value="NPD_like"/>
    <property type="match status" value="1"/>
</dbReference>
<keyword evidence="2" id="KW-0285">Flavoprotein</keyword>
<comment type="caution">
    <text evidence="6">The sequence shown here is derived from an EMBL/GenBank/DDBJ whole genome shotgun (WGS) entry which is preliminary data.</text>
</comment>
<sequence length="327" mass="34598">MPLPKIFENALSIPAIGSPMFLVSFPPLVTAQCKAGIVGTFPHVNARTSGQFDQWLTDIETGLAAHGAANPSAVVAPYGVNLIVHRTNVRFEPDLALVVKHRVPFVITCLGHPGKVVEAVHAYGGTVFCDVTSAAHARKSVDAGVDGLICVGAGAGGHASNQSAFSLVREIREFWDGCLVLGGGINDGRQIRAAEVLGADLVYMGTRFIATQESNAQQEFKQMVIDSAVSDLVYTDRLSGVHANFLKPSLEKWGIDVATLPPKTPDISSLTDTTAKLWKDLWSAGQGIATIHDLPTVATLASRIADQYVAACKLGRSVAVRHPVATA</sequence>
<dbReference type="InterPro" id="IPR004136">
    <property type="entry name" value="NMO"/>
</dbReference>
<organism evidence="6 7">
    <name type="scientific">Polaromonas aquatica</name>
    <dbReference type="NCBI Taxonomy" id="332657"/>
    <lineage>
        <taxon>Bacteria</taxon>
        <taxon>Pseudomonadati</taxon>
        <taxon>Pseudomonadota</taxon>
        <taxon>Betaproteobacteria</taxon>
        <taxon>Burkholderiales</taxon>
        <taxon>Comamonadaceae</taxon>
        <taxon>Polaromonas</taxon>
    </lineage>
</organism>
<dbReference type="InterPro" id="IPR013785">
    <property type="entry name" value="Aldolase_TIM"/>
</dbReference>
<evidence type="ECO:0000256" key="1">
    <source>
        <dbReference type="ARBA" id="ARBA00009881"/>
    </source>
</evidence>
<dbReference type="Gene3D" id="3.20.20.70">
    <property type="entry name" value="Aldolase class I"/>
    <property type="match status" value="1"/>
</dbReference>
<dbReference type="RefSeq" id="WP_371439213.1">
    <property type="nucleotide sequence ID" value="NZ_JBHSRS010000080.1"/>
</dbReference>
<dbReference type="EMBL" id="JBHSRS010000080">
    <property type="protein sequence ID" value="MFC6282829.1"/>
    <property type="molecule type" value="Genomic_DNA"/>
</dbReference>
<evidence type="ECO:0000256" key="3">
    <source>
        <dbReference type="ARBA" id="ARBA00022643"/>
    </source>
</evidence>
<dbReference type="EC" id="1.13.12.-" evidence="6"/>
<evidence type="ECO:0000313" key="7">
    <source>
        <dbReference type="Proteomes" id="UP001596270"/>
    </source>
</evidence>
<name>A0ABW1TZ02_9BURK</name>
<gene>
    <name evidence="6" type="ORF">ACFQND_16530</name>
</gene>
<evidence type="ECO:0000256" key="4">
    <source>
        <dbReference type="ARBA" id="ARBA00023002"/>
    </source>
</evidence>
<evidence type="ECO:0000256" key="2">
    <source>
        <dbReference type="ARBA" id="ARBA00022630"/>
    </source>
</evidence>
<dbReference type="PANTHER" id="PTHR42747">
    <property type="entry name" value="NITRONATE MONOOXYGENASE-RELATED"/>
    <property type="match status" value="1"/>
</dbReference>
<dbReference type="Proteomes" id="UP001596270">
    <property type="component" value="Unassembled WGS sequence"/>
</dbReference>
<dbReference type="PANTHER" id="PTHR42747:SF4">
    <property type="entry name" value="BLR1330 PROTEIN"/>
    <property type="match status" value="1"/>
</dbReference>
<dbReference type="SUPFAM" id="SSF51412">
    <property type="entry name" value="Inosine monophosphate dehydrogenase (IMPDH)"/>
    <property type="match status" value="1"/>
</dbReference>